<keyword evidence="2" id="KW-1185">Reference proteome</keyword>
<sequence>MDLTSSSKILGILQIVAEDGTELLFCNLILDITRTNPSFTGYVAELGFLISAVNLPRDDDSVGKLLNGSIITSRLEQLNLSFQ</sequence>
<dbReference type="AlphaFoldDB" id="A0A445C0T7"/>
<evidence type="ECO:0000313" key="2">
    <source>
        <dbReference type="Proteomes" id="UP000289738"/>
    </source>
</evidence>
<dbReference type="EMBL" id="SDMP01000008">
    <property type="protein sequence ID" value="RYR44538.1"/>
    <property type="molecule type" value="Genomic_DNA"/>
</dbReference>
<dbReference type="Proteomes" id="UP000289738">
    <property type="component" value="Chromosome A08"/>
</dbReference>
<organism evidence="1 2">
    <name type="scientific">Arachis hypogaea</name>
    <name type="common">Peanut</name>
    <dbReference type="NCBI Taxonomy" id="3818"/>
    <lineage>
        <taxon>Eukaryota</taxon>
        <taxon>Viridiplantae</taxon>
        <taxon>Streptophyta</taxon>
        <taxon>Embryophyta</taxon>
        <taxon>Tracheophyta</taxon>
        <taxon>Spermatophyta</taxon>
        <taxon>Magnoliopsida</taxon>
        <taxon>eudicotyledons</taxon>
        <taxon>Gunneridae</taxon>
        <taxon>Pentapetalae</taxon>
        <taxon>rosids</taxon>
        <taxon>fabids</taxon>
        <taxon>Fabales</taxon>
        <taxon>Fabaceae</taxon>
        <taxon>Papilionoideae</taxon>
        <taxon>50 kb inversion clade</taxon>
        <taxon>dalbergioids sensu lato</taxon>
        <taxon>Dalbergieae</taxon>
        <taxon>Pterocarpus clade</taxon>
        <taxon>Arachis</taxon>
    </lineage>
</organism>
<accession>A0A445C0T7</accession>
<comment type="caution">
    <text evidence="1">The sequence shown here is derived from an EMBL/GenBank/DDBJ whole genome shotgun (WGS) entry which is preliminary data.</text>
</comment>
<reference evidence="1 2" key="1">
    <citation type="submission" date="2019-01" db="EMBL/GenBank/DDBJ databases">
        <title>Sequencing of cultivated peanut Arachis hypogaea provides insights into genome evolution and oil improvement.</title>
        <authorList>
            <person name="Chen X."/>
        </authorList>
    </citation>
    <scope>NUCLEOTIDE SEQUENCE [LARGE SCALE GENOMIC DNA]</scope>
    <source>
        <strain evidence="2">cv. Fuhuasheng</strain>
        <tissue evidence="1">Leaves</tissue>
    </source>
</reference>
<proteinExistence type="predicted"/>
<gene>
    <name evidence="1" type="ORF">Ahy_A08g040863</name>
</gene>
<protein>
    <submittedName>
        <fullName evidence="1">Uncharacterized protein</fullName>
    </submittedName>
</protein>
<name>A0A445C0T7_ARAHY</name>
<evidence type="ECO:0000313" key="1">
    <source>
        <dbReference type="EMBL" id="RYR44538.1"/>
    </source>
</evidence>